<sequence length="303" mass="33370">MSLNLRQIEVFRAVMTTGSISGASRLLLVSQPAVSRLLSYTESRIGFSLFERIKGRLYPTPEAKKLFREVESVYAGVQRVNTLAHDLAERSQGSVHIVSSPSIGQMLIPQAITAFRERHPDVKCTFTYLGFNHLRDSLLNQQADLGVVILPMRHPNLEMVPLCRGHLVCILPYNHPLTRRATLQLADLRPYPLISYDRETPFGAVVADMYAACGEPMRIAIEVGSPQNACALVQSGAGLALVDDFSVSSWSQSNFVVRPVAPAPTLVANLVHSRYEPLSKPAQHFVATLRSTMAHHGFQAAEA</sequence>
<keyword evidence="4" id="KW-0804">Transcription</keyword>
<keyword evidence="2" id="KW-0805">Transcription regulation</keyword>
<name>A0A562PYT6_9PSED</name>
<keyword evidence="3 6" id="KW-0238">DNA-binding</keyword>
<evidence type="ECO:0000259" key="5">
    <source>
        <dbReference type="PROSITE" id="PS50931"/>
    </source>
</evidence>
<dbReference type="OrthoDB" id="8849678at2"/>
<dbReference type="InterPro" id="IPR037424">
    <property type="entry name" value="NocR_PBP2"/>
</dbReference>
<comment type="caution">
    <text evidence="6">The sequence shown here is derived from an EMBL/GenBank/DDBJ whole genome shotgun (WGS) entry which is preliminary data.</text>
</comment>
<dbReference type="GO" id="GO:0003700">
    <property type="term" value="F:DNA-binding transcription factor activity"/>
    <property type="evidence" value="ECO:0007669"/>
    <property type="project" value="InterPro"/>
</dbReference>
<dbReference type="InterPro" id="IPR000847">
    <property type="entry name" value="LysR_HTH_N"/>
</dbReference>
<dbReference type="Pfam" id="PF03466">
    <property type="entry name" value="LysR_substrate"/>
    <property type="match status" value="1"/>
</dbReference>
<accession>A0A562PYT6</accession>
<dbReference type="SUPFAM" id="SSF46785">
    <property type="entry name" value="Winged helix' DNA-binding domain"/>
    <property type="match status" value="1"/>
</dbReference>
<evidence type="ECO:0000256" key="1">
    <source>
        <dbReference type="ARBA" id="ARBA00009437"/>
    </source>
</evidence>
<dbReference type="InterPro" id="IPR036390">
    <property type="entry name" value="WH_DNA-bd_sf"/>
</dbReference>
<dbReference type="PANTHER" id="PTHR30427">
    <property type="entry name" value="TRANSCRIPTIONAL ACTIVATOR PROTEIN LYSR"/>
    <property type="match status" value="1"/>
</dbReference>
<dbReference type="PROSITE" id="PS50931">
    <property type="entry name" value="HTH_LYSR"/>
    <property type="match status" value="1"/>
</dbReference>
<protein>
    <submittedName>
        <fullName evidence="6">DNA-binding transcriptional LysR family regulator</fullName>
    </submittedName>
</protein>
<evidence type="ECO:0000256" key="3">
    <source>
        <dbReference type="ARBA" id="ARBA00023125"/>
    </source>
</evidence>
<gene>
    <name evidence="6" type="ORF">IQ22_03928</name>
</gene>
<dbReference type="Gene3D" id="3.40.190.290">
    <property type="match status" value="1"/>
</dbReference>
<dbReference type="CDD" id="cd08415">
    <property type="entry name" value="PBP2_LysR_opines_like"/>
    <property type="match status" value="1"/>
</dbReference>
<dbReference type="EMBL" id="VLKY01000016">
    <property type="protein sequence ID" value="TWI49605.1"/>
    <property type="molecule type" value="Genomic_DNA"/>
</dbReference>
<dbReference type="GO" id="GO:0010628">
    <property type="term" value="P:positive regulation of gene expression"/>
    <property type="evidence" value="ECO:0007669"/>
    <property type="project" value="TreeGrafter"/>
</dbReference>
<dbReference type="InterPro" id="IPR005119">
    <property type="entry name" value="LysR_subst-bd"/>
</dbReference>
<comment type="similarity">
    <text evidence="1">Belongs to the LysR transcriptional regulatory family.</text>
</comment>
<dbReference type="GO" id="GO:0043565">
    <property type="term" value="F:sequence-specific DNA binding"/>
    <property type="evidence" value="ECO:0007669"/>
    <property type="project" value="TreeGrafter"/>
</dbReference>
<evidence type="ECO:0000256" key="2">
    <source>
        <dbReference type="ARBA" id="ARBA00023015"/>
    </source>
</evidence>
<evidence type="ECO:0000256" key="4">
    <source>
        <dbReference type="ARBA" id="ARBA00023163"/>
    </source>
</evidence>
<dbReference type="RefSeq" id="WP_145144936.1">
    <property type="nucleotide sequence ID" value="NZ_VLKY01000016.1"/>
</dbReference>
<dbReference type="PANTHER" id="PTHR30427:SF1">
    <property type="entry name" value="TRANSCRIPTIONAL ACTIVATOR PROTEIN LYSR"/>
    <property type="match status" value="1"/>
</dbReference>
<organism evidence="6 7">
    <name type="scientific">Pseudomonas duriflava</name>
    <dbReference type="NCBI Taxonomy" id="459528"/>
    <lineage>
        <taxon>Bacteria</taxon>
        <taxon>Pseudomonadati</taxon>
        <taxon>Pseudomonadota</taxon>
        <taxon>Gammaproteobacteria</taxon>
        <taxon>Pseudomonadales</taxon>
        <taxon>Pseudomonadaceae</taxon>
        <taxon>Pseudomonas</taxon>
    </lineage>
</organism>
<proteinExistence type="inferred from homology"/>
<reference evidence="6 7" key="1">
    <citation type="journal article" date="2015" name="Stand. Genomic Sci.">
        <title>Genomic Encyclopedia of Bacterial and Archaeal Type Strains, Phase III: the genomes of soil and plant-associated and newly described type strains.</title>
        <authorList>
            <person name="Whitman W.B."/>
            <person name="Woyke T."/>
            <person name="Klenk H.P."/>
            <person name="Zhou Y."/>
            <person name="Lilburn T.G."/>
            <person name="Beck B.J."/>
            <person name="De Vos P."/>
            <person name="Vandamme P."/>
            <person name="Eisen J.A."/>
            <person name="Garrity G."/>
            <person name="Hugenholtz P."/>
            <person name="Kyrpides N.C."/>
        </authorList>
    </citation>
    <scope>NUCLEOTIDE SEQUENCE [LARGE SCALE GENOMIC DNA]</scope>
    <source>
        <strain evidence="6 7">CGMCC 1.6858</strain>
    </source>
</reference>
<keyword evidence="7" id="KW-1185">Reference proteome</keyword>
<dbReference type="AlphaFoldDB" id="A0A562PYT6"/>
<evidence type="ECO:0000313" key="6">
    <source>
        <dbReference type="EMBL" id="TWI49605.1"/>
    </source>
</evidence>
<evidence type="ECO:0000313" key="7">
    <source>
        <dbReference type="Proteomes" id="UP000316905"/>
    </source>
</evidence>
<dbReference type="Gene3D" id="1.10.10.10">
    <property type="entry name" value="Winged helix-like DNA-binding domain superfamily/Winged helix DNA-binding domain"/>
    <property type="match status" value="1"/>
</dbReference>
<dbReference type="Pfam" id="PF00126">
    <property type="entry name" value="HTH_1"/>
    <property type="match status" value="1"/>
</dbReference>
<dbReference type="SUPFAM" id="SSF53850">
    <property type="entry name" value="Periplasmic binding protein-like II"/>
    <property type="match status" value="1"/>
</dbReference>
<feature type="domain" description="HTH lysR-type" evidence="5">
    <location>
        <begin position="3"/>
        <end position="60"/>
    </location>
</feature>
<dbReference type="InterPro" id="IPR036388">
    <property type="entry name" value="WH-like_DNA-bd_sf"/>
</dbReference>
<dbReference type="Proteomes" id="UP000316905">
    <property type="component" value="Unassembled WGS sequence"/>
</dbReference>